<feature type="compositionally biased region" description="Basic and acidic residues" evidence="3">
    <location>
        <begin position="114"/>
        <end position="124"/>
    </location>
</feature>
<dbReference type="PANTHER" id="PTHR16127">
    <property type="entry name" value="TAXILIN"/>
    <property type="match status" value="1"/>
</dbReference>
<dbReference type="Pfam" id="PF09728">
    <property type="entry name" value="Taxilin"/>
    <property type="match status" value="1"/>
</dbReference>
<evidence type="ECO:0000313" key="4">
    <source>
        <dbReference type="EMBL" id="EPS66907.1"/>
    </source>
</evidence>
<keyword evidence="2" id="KW-0175">Coiled coil</keyword>
<gene>
    <name evidence="4" type="ORF">M569_07870</name>
</gene>
<feature type="compositionally biased region" description="Basic and acidic residues" evidence="3">
    <location>
        <begin position="1"/>
        <end position="12"/>
    </location>
</feature>
<comment type="similarity">
    <text evidence="1">Belongs to the taxilin family.</text>
</comment>
<evidence type="ECO:0000256" key="2">
    <source>
        <dbReference type="SAM" id="Coils"/>
    </source>
</evidence>
<accession>S8E3S6</accession>
<sequence length="404" mass="46178">MQRNLEVDRLPEADSLPDGFVESSPLETSEETLADYREEILVDPDRLPELLTGGFDSVISDYHGNLSRPSGSTAVEDIDDAPGVNLVKEKNEKGSLGLLANASEDASMGQSAENNKKELPEVKRKNSKRNSISDKDLLEFTLKYQKIVAERDSAVAVRDKLESLCRELQRQNKLLMDECRRVSTEGQNLRLDLSNKFQDAIKEVSSKLEEQKDESISQLKENEMLKTKLKQLVDQYTFSEQEHAHQMKQKTLELQLADLKLHQQEENLKQEQSQMKLYSDQVSQLLETEKNLRLQLTADSEKFQHFQEALLKSNEVFETFKKEIEKASMANSIKELKKENTLLKSKCEKTDVTLIQLADEREQLKKQLERTKNQKEKLESLCRSLRQETKTNSGSSKADSTPPA</sequence>
<feature type="compositionally biased region" description="Polar residues" evidence="3">
    <location>
        <begin position="390"/>
        <end position="404"/>
    </location>
</feature>
<dbReference type="Proteomes" id="UP000015453">
    <property type="component" value="Unassembled WGS sequence"/>
</dbReference>
<reference evidence="4 5" key="1">
    <citation type="journal article" date="2013" name="BMC Genomics">
        <title>The miniature genome of a carnivorous plant Genlisea aurea contains a low number of genes and short non-coding sequences.</title>
        <authorList>
            <person name="Leushkin E.V."/>
            <person name="Sutormin R.A."/>
            <person name="Nabieva E.R."/>
            <person name="Penin A.A."/>
            <person name="Kondrashov A.S."/>
            <person name="Logacheva M.D."/>
        </authorList>
    </citation>
    <scope>NUCLEOTIDE SEQUENCE [LARGE SCALE GENOMIC DNA]</scope>
</reference>
<evidence type="ECO:0000313" key="5">
    <source>
        <dbReference type="Proteomes" id="UP000015453"/>
    </source>
</evidence>
<feature type="region of interest" description="Disordered" evidence="3">
    <location>
        <begin position="1"/>
        <end position="30"/>
    </location>
</feature>
<feature type="region of interest" description="Disordered" evidence="3">
    <location>
        <begin position="383"/>
        <end position="404"/>
    </location>
</feature>
<dbReference type="InterPro" id="IPR026183">
    <property type="entry name" value="Taxilin_fam"/>
</dbReference>
<evidence type="ECO:0008006" key="6">
    <source>
        <dbReference type="Google" id="ProtNLM"/>
    </source>
</evidence>
<feature type="region of interest" description="Disordered" evidence="3">
    <location>
        <begin position="97"/>
        <end position="129"/>
    </location>
</feature>
<dbReference type="EMBL" id="AUSU01003406">
    <property type="protein sequence ID" value="EPS66907.1"/>
    <property type="molecule type" value="Genomic_DNA"/>
</dbReference>
<comment type="caution">
    <text evidence="4">The sequence shown here is derived from an EMBL/GenBank/DDBJ whole genome shotgun (WGS) entry which is preliminary data.</text>
</comment>
<dbReference type="GO" id="GO:0019905">
    <property type="term" value="F:syntaxin binding"/>
    <property type="evidence" value="ECO:0007669"/>
    <property type="project" value="InterPro"/>
</dbReference>
<keyword evidence="5" id="KW-1185">Reference proteome</keyword>
<dbReference type="PANTHER" id="PTHR16127:SF13">
    <property type="entry name" value="GH01188P"/>
    <property type="match status" value="1"/>
</dbReference>
<dbReference type="AlphaFoldDB" id="S8E3S6"/>
<organism evidence="4 5">
    <name type="scientific">Genlisea aurea</name>
    <dbReference type="NCBI Taxonomy" id="192259"/>
    <lineage>
        <taxon>Eukaryota</taxon>
        <taxon>Viridiplantae</taxon>
        <taxon>Streptophyta</taxon>
        <taxon>Embryophyta</taxon>
        <taxon>Tracheophyta</taxon>
        <taxon>Spermatophyta</taxon>
        <taxon>Magnoliopsida</taxon>
        <taxon>eudicotyledons</taxon>
        <taxon>Gunneridae</taxon>
        <taxon>Pentapetalae</taxon>
        <taxon>asterids</taxon>
        <taxon>lamiids</taxon>
        <taxon>Lamiales</taxon>
        <taxon>Lentibulariaceae</taxon>
        <taxon>Genlisea</taxon>
    </lineage>
</organism>
<protein>
    <recommendedName>
        <fullName evidence="6">Alpha-taxilin</fullName>
    </recommendedName>
</protein>
<feature type="coiled-coil region" evidence="2">
    <location>
        <begin position="151"/>
        <end position="288"/>
    </location>
</feature>
<evidence type="ECO:0000256" key="1">
    <source>
        <dbReference type="ARBA" id="ARBA00009550"/>
    </source>
</evidence>
<evidence type="ECO:0000256" key="3">
    <source>
        <dbReference type="SAM" id="MobiDB-lite"/>
    </source>
</evidence>
<name>S8E3S6_9LAMI</name>
<proteinExistence type="inferred from homology"/>
<dbReference type="OrthoDB" id="425555at2759"/>